<comment type="caution">
    <text evidence="3">The sequence shown here is derived from an EMBL/GenBank/DDBJ whole genome shotgun (WGS) entry which is preliminary data.</text>
</comment>
<proteinExistence type="predicted"/>
<dbReference type="GO" id="GO:0046685">
    <property type="term" value="P:response to arsenic-containing substance"/>
    <property type="evidence" value="ECO:0007669"/>
    <property type="project" value="UniProtKB-KW"/>
</dbReference>
<dbReference type="AlphaFoldDB" id="A0A7X0JTR7"/>
<dbReference type="InParanoid" id="A0A7X0JTR7"/>
<dbReference type="PANTHER" id="PTHR43428">
    <property type="entry name" value="ARSENATE REDUCTASE"/>
    <property type="match status" value="1"/>
</dbReference>
<accession>A0A7X0JTR7</accession>
<name>A0A7X0JTR7_9GAMM</name>
<dbReference type="RefSeq" id="WP_166844732.1">
    <property type="nucleotide sequence ID" value="NZ_JAAONY010000002.1"/>
</dbReference>
<protein>
    <submittedName>
        <fullName evidence="3">Arsenate reductase</fullName>
        <ecNumber evidence="3">1.20.4.1</ecNumber>
    </submittedName>
</protein>
<reference evidence="3 4" key="1">
    <citation type="submission" date="2020-08" db="EMBL/GenBank/DDBJ databases">
        <title>Genomic Encyclopedia of Type Strains, Phase IV (KMG-IV): sequencing the most valuable type-strain genomes for metagenomic binning, comparative biology and taxonomic classification.</title>
        <authorList>
            <person name="Goeker M."/>
        </authorList>
    </citation>
    <scope>NUCLEOTIDE SEQUENCE [LARGE SCALE GENOMIC DNA]</scope>
    <source>
        <strain evidence="3 4">DSM 22368</strain>
    </source>
</reference>
<keyword evidence="1" id="KW-0059">Arsenical resistance</keyword>
<organism evidence="3 4">
    <name type="scientific">Pseudoteredinibacter isoporae</name>
    <dbReference type="NCBI Taxonomy" id="570281"/>
    <lineage>
        <taxon>Bacteria</taxon>
        <taxon>Pseudomonadati</taxon>
        <taxon>Pseudomonadota</taxon>
        <taxon>Gammaproteobacteria</taxon>
        <taxon>Cellvibrionales</taxon>
        <taxon>Cellvibrionaceae</taxon>
        <taxon>Pseudoteredinibacter</taxon>
    </lineage>
</organism>
<keyword evidence="3" id="KW-0560">Oxidoreductase</keyword>
<evidence type="ECO:0000313" key="4">
    <source>
        <dbReference type="Proteomes" id="UP000528457"/>
    </source>
</evidence>
<dbReference type="EMBL" id="JACHHT010000002">
    <property type="protein sequence ID" value="MBB6521684.1"/>
    <property type="molecule type" value="Genomic_DNA"/>
</dbReference>
<dbReference type="InterPro" id="IPR023485">
    <property type="entry name" value="Ptyr_pPase"/>
</dbReference>
<evidence type="ECO:0000256" key="1">
    <source>
        <dbReference type="ARBA" id="ARBA00022849"/>
    </source>
</evidence>
<dbReference type="InterPro" id="IPR036196">
    <property type="entry name" value="Ptyr_pPase_sf"/>
</dbReference>
<dbReference type="PANTHER" id="PTHR43428:SF1">
    <property type="entry name" value="ARSENATE REDUCTASE"/>
    <property type="match status" value="1"/>
</dbReference>
<dbReference type="CDD" id="cd16345">
    <property type="entry name" value="LMWP_ArsC"/>
    <property type="match status" value="1"/>
</dbReference>
<dbReference type="SMART" id="SM00226">
    <property type="entry name" value="LMWPc"/>
    <property type="match status" value="1"/>
</dbReference>
<evidence type="ECO:0000259" key="2">
    <source>
        <dbReference type="SMART" id="SM00226"/>
    </source>
</evidence>
<dbReference type="SUPFAM" id="SSF52788">
    <property type="entry name" value="Phosphotyrosine protein phosphatases I"/>
    <property type="match status" value="1"/>
</dbReference>
<dbReference type="GO" id="GO:0008794">
    <property type="term" value="F:arsenate reductase (glutaredoxin) activity"/>
    <property type="evidence" value="ECO:0007669"/>
    <property type="project" value="UniProtKB-EC"/>
</dbReference>
<dbReference type="Gene3D" id="3.40.50.2300">
    <property type="match status" value="1"/>
</dbReference>
<gene>
    <name evidence="3" type="ORF">HNR48_001969</name>
</gene>
<dbReference type="Proteomes" id="UP000528457">
    <property type="component" value="Unassembled WGS sequence"/>
</dbReference>
<feature type="domain" description="Phosphotyrosine protein phosphatase I" evidence="2">
    <location>
        <begin position="1"/>
        <end position="139"/>
    </location>
</feature>
<dbReference type="Pfam" id="PF01451">
    <property type="entry name" value="LMWPc"/>
    <property type="match status" value="1"/>
</dbReference>
<sequence>MNILFICTHNRCRSILAEAVFRQQADINGSPLIVRSAGSQPAGVVHAESLAALERHNISRKGLNSQSWNEFEQWPCNLAITVCNSAAQESCPSWLQQGENLHWSLQDPSSLPGDQNTREAAFDTLVETLQKAAEQFTDRLRQDGPEAAIDSLQQFGATLSTKPSH</sequence>
<keyword evidence="4" id="KW-1185">Reference proteome</keyword>
<evidence type="ECO:0000313" key="3">
    <source>
        <dbReference type="EMBL" id="MBB6521684.1"/>
    </source>
</evidence>
<dbReference type="EC" id="1.20.4.1" evidence="3"/>